<reference evidence="1" key="1">
    <citation type="submission" date="2021-02" db="EMBL/GenBank/DDBJ databases">
        <title>Genomic Encyclopedia of Type Strains, Phase IV (KMG-V): Genome sequencing to study the core and pangenomes of soil and plant-associated prokaryotes.</title>
        <authorList>
            <person name="Whitman W."/>
        </authorList>
    </citation>
    <scope>NUCLEOTIDE SEQUENCE</scope>
    <source>
        <strain evidence="1">USDA 406</strain>
    </source>
</reference>
<gene>
    <name evidence="1" type="ORF">JOH49_007209</name>
</gene>
<name>A0A8I2C9I4_BRAEL</name>
<proteinExistence type="predicted"/>
<comment type="caution">
    <text evidence="1">The sequence shown here is derived from an EMBL/GenBank/DDBJ whole genome shotgun (WGS) entry which is preliminary data.</text>
</comment>
<dbReference type="EMBL" id="JAFICZ010000001">
    <property type="protein sequence ID" value="MBP1297456.1"/>
    <property type="molecule type" value="Genomic_DNA"/>
</dbReference>
<organism evidence="1 2">
    <name type="scientific">Bradyrhizobium elkanii</name>
    <dbReference type="NCBI Taxonomy" id="29448"/>
    <lineage>
        <taxon>Bacteria</taxon>
        <taxon>Pseudomonadati</taxon>
        <taxon>Pseudomonadota</taxon>
        <taxon>Alphaproteobacteria</taxon>
        <taxon>Hyphomicrobiales</taxon>
        <taxon>Nitrobacteraceae</taxon>
        <taxon>Bradyrhizobium</taxon>
    </lineage>
</organism>
<dbReference type="Proteomes" id="UP000673383">
    <property type="component" value="Unassembled WGS sequence"/>
</dbReference>
<evidence type="ECO:0000313" key="1">
    <source>
        <dbReference type="EMBL" id="MBP1297456.1"/>
    </source>
</evidence>
<dbReference type="AlphaFoldDB" id="A0A8I2C9I4"/>
<accession>A0A8I2C9I4</accession>
<protein>
    <submittedName>
        <fullName evidence="1">Uncharacterized protein</fullName>
    </submittedName>
</protein>
<sequence length="193" mass="21736">MSPSETRPPMLFCWGYDGVPGEFHGYINSLSEDGDTGEYKETGVTACAKQLRASLSERRKPFIVDKKKLPRLTPLEQNFIYMLHAYCAYHRQPAPPELLWLTFEALGLKVGEPALEFHKVIGIKLNTKIEDMEAFHTAALLDGKADAAGRSLPVLKLAKLIGVERETIRRWREEPAYKDRRKFVASVSGDNGT</sequence>
<evidence type="ECO:0000313" key="2">
    <source>
        <dbReference type="Proteomes" id="UP000673383"/>
    </source>
</evidence>
<dbReference type="RefSeq" id="WP_209945209.1">
    <property type="nucleotide sequence ID" value="NZ_JAFICZ010000001.1"/>
</dbReference>